<evidence type="ECO:0000259" key="2">
    <source>
        <dbReference type="Pfam" id="PF13472"/>
    </source>
</evidence>
<feature type="domain" description="SGNH hydrolase-type esterase" evidence="2">
    <location>
        <begin position="185"/>
        <end position="322"/>
    </location>
</feature>
<organism evidence="3">
    <name type="scientific">Planktothricoides sp. SpSt-374</name>
    <dbReference type="NCBI Taxonomy" id="2282167"/>
    <lineage>
        <taxon>Bacteria</taxon>
        <taxon>Bacillati</taxon>
        <taxon>Cyanobacteriota</taxon>
        <taxon>Cyanophyceae</taxon>
        <taxon>Oscillatoriophycideae</taxon>
        <taxon>Oscillatoriales</taxon>
        <taxon>Oscillatoriaceae</taxon>
        <taxon>Planktothricoides</taxon>
    </lineage>
</organism>
<name>A0A7C3VLV8_9CYAN</name>
<evidence type="ECO:0000313" key="3">
    <source>
        <dbReference type="EMBL" id="HGF99429.1"/>
    </source>
</evidence>
<feature type="region of interest" description="Disordered" evidence="1">
    <location>
        <begin position="1"/>
        <end position="35"/>
    </location>
</feature>
<accession>A0A7C3VLV8</accession>
<dbReference type="PANTHER" id="PTHR30383">
    <property type="entry name" value="THIOESTERASE 1/PROTEASE 1/LYSOPHOSPHOLIPASE L1"/>
    <property type="match status" value="1"/>
</dbReference>
<dbReference type="SUPFAM" id="SSF52266">
    <property type="entry name" value="SGNH hydrolase"/>
    <property type="match status" value="1"/>
</dbReference>
<sequence>MPPSGVSPRWLPVAISPPELSEQNSNASLTESLSFRRTTTEQPVWEPVLPPLGAASRYLPPVPQQSEPTTPVRTDGRSSETLRFSLARSSAGEQSWVRPQPVSGAQLYQQRLAALKAGRIYTTLPPDSFSDAWVAAKGQPTYQDWQNLLAWEARAIAYGQGNNRLGILLGDSISMWFPQANLPQGQFWLNQGISGDTTAGILSRLWTLSETQPDIIYLLAGINDLRRGDSDNTVLNNMRSILRRLRQEHPQAQVVVQSILPTRLPEISNSRIRNLNLQLQDIAREEGAQFFDLHYWFTNSQGDLRPELTTDGLHLNARGYQVWNWALERAESALAMNQLP</sequence>
<proteinExistence type="predicted"/>
<gene>
    <name evidence="3" type="ORF">ENR15_01840</name>
</gene>
<dbReference type="InterPro" id="IPR013830">
    <property type="entry name" value="SGNH_hydro"/>
</dbReference>
<dbReference type="Pfam" id="PF13472">
    <property type="entry name" value="Lipase_GDSL_2"/>
    <property type="match status" value="1"/>
</dbReference>
<protein>
    <recommendedName>
        <fullName evidence="2">SGNH hydrolase-type esterase domain-containing protein</fullName>
    </recommendedName>
</protein>
<dbReference type="InterPro" id="IPR051532">
    <property type="entry name" value="Ester_Hydrolysis_Enzymes"/>
</dbReference>
<dbReference type="Gene3D" id="3.40.50.1110">
    <property type="entry name" value="SGNH hydrolase"/>
    <property type="match status" value="1"/>
</dbReference>
<dbReference type="InterPro" id="IPR036514">
    <property type="entry name" value="SGNH_hydro_sf"/>
</dbReference>
<dbReference type="GO" id="GO:0004622">
    <property type="term" value="F:phosphatidylcholine lysophospholipase activity"/>
    <property type="evidence" value="ECO:0007669"/>
    <property type="project" value="TreeGrafter"/>
</dbReference>
<dbReference type="CDD" id="cd01828">
    <property type="entry name" value="sialate_O-acetylesterase_like2"/>
    <property type="match status" value="1"/>
</dbReference>
<evidence type="ECO:0000256" key="1">
    <source>
        <dbReference type="SAM" id="MobiDB-lite"/>
    </source>
</evidence>
<dbReference type="PANTHER" id="PTHR30383:SF5">
    <property type="entry name" value="SGNH HYDROLASE-TYPE ESTERASE DOMAIN-CONTAINING PROTEIN"/>
    <property type="match status" value="1"/>
</dbReference>
<comment type="caution">
    <text evidence="3">The sequence shown here is derived from an EMBL/GenBank/DDBJ whole genome shotgun (WGS) entry which is preliminary data.</text>
</comment>
<feature type="compositionally biased region" description="Polar residues" evidence="1">
    <location>
        <begin position="21"/>
        <end position="35"/>
    </location>
</feature>
<feature type="region of interest" description="Disordered" evidence="1">
    <location>
        <begin position="56"/>
        <end position="79"/>
    </location>
</feature>
<dbReference type="AlphaFoldDB" id="A0A7C3VLV8"/>
<reference evidence="3" key="1">
    <citation type="journal article" date="2020" name="mSystems">
        <title>Genome- and Community-Level Interaction Insights into Carbon Utilization and Element Cycling Functions of Hydrothermarchaeota in Hydrothermal Sediment.</title>
        <authorList>
            <person name="Zhou Z."/>
            <person name="Liu Y."/>
            <person name="Xu W."/>
            <person name="Pan J."/>
            <person name="Luo Z.H."/>
            <person name="Li M."/>
        </authorList>
    </citation>
    <scope>NUCLEOTIDE SEQUENCE [LARGE SCALE GENOMIC DNA]</scope>
    <source>
        <strain evidence="3">SpSt-374</strain>
    </source>
</reference>
<dbReference type="EMBL" id="DSPX01000017">
    <property type="protein sequence ID" value="HGF99429.1"/>
    <property type="molecule type" value="Genomic_DNA"/>
</dbReference>